<comment type="caution">
    <text evidence="19">The sequence shown here is derived from an EMBL/GenBank/DDBJ whole genome shotgun (WGS) entry which is preliminary data.</text>
</comment>
<keyword evidence="9" id="KW-0547">Nucleotide-binding</keyword>
<feature type="transmembrane region" description="Helical" evidence="16">
    <location>
        <begin position="44"/>
        <end position="62"/>
    </location>
</feature>
<dbReference type="Proteomes" id="UP000285523">
    <property type="component" value="Unassembled WGS sequence"/>
</dbReference>
<evidence type="ECO:0000256" key="1">
    <source>
        <dbReference type="ARBA" id="ARBA00004429"/>
    </source>
</evidence>
<dbReference type="InterPro" id="IPR003856">
    <property type="entry name" value="LPS_length_determ_N"/>
</dbReference>
<keyword evidence="8 16" id="KW-0812">Transmembrane</keyword>
<dbReference type="InterPro" id="IPR027417">
    <property type="entry name" value="P-loop_NTPase"/>
</dbReference>
<dbReference type="GO" id="GO:0005886">
    <property type="term" value="C:plasma membrane"/>
    <property type="evidence" value="ECO:0007669"/>
    <property type="project" value="UniProtKB-SubCell"/>
</dbReference>
<keyword evidence="5" id="KW-1003">Cell membrane</keyword>
<keyword evidence="7 19" id="KW-0808">Transferase</keyword>
<gene>
    <name evidence="19" type="ORF">D4Q52_00890</name>
</gene>
<evidence type="ECO:0000256" key="9">
    <source>
        <dbReference type="ARBA" id="ARBA00022741"/>
    </source>
</evidence>
<dbReference type="InterPro" id="IPR005702">
    <property type="entry name" value="Wzc-like_C"/>
</dbReference>
<keyword evidence="6" id="KW-0997">Cell inner membrane</keyword>
<comment type="similarity">
    <text evidence="3">Belongs to the etk/wzc family.</text>
</comment>
<organism evidence="19 20">
    <name type="scientific">Rhodopseudomonas palustris</name>
    <dbReference type="NCBI Taxonomy" id="1076"/>
    <lineage>
        <taxon>Bacteria</taxon>
        <taxon>Pseudomonadati</taxon>
        <taxon>Pseudomonadota</taxon>
        <taxon>Alphaproteobacteria</taxon>
        <taxon>Hyphomicrobiales</taxon>
        <taxon>Nitrobacteraceae</taxon>
        <taxon>Rhodopseudomonas</taxon>
    </lineage>
</organism>
<dbReference type="RefSeq" id="WP_119854645.1">
    <property type="nucleotide sequence ID" value="NZ_QYYD01000001.1"/>
</dbReference>
<evidence type="ECO:0000256" key="12">
    <source>
        <dbReference type="ARBA" id="ARBA00022989"/>
    </source>
</evidence>
<keyword evidence="10 19" id="KW-0418">Kinase</keyword>
<evidence type="ECO:0000313" key="20">
    <source>
        <dbReference type="Proteomes" id="UP000285523"/>
    </source>
</evidence>
<dbReference type="PANTHER" id="PTHR32309">
    <property type="entry name" value="TYROSINE-PROTEIN KINASE"/>
    <property type="match status" value="1"/>
</dbReference>
<keyword evidence="12 16" id="KW-1133">Transmembrane helix</keyword>
<evidence type="ECO:0000256" key="3">
    <source>
        <dbReference type="ARBA" id="ARBA00008883"/>
    </source>
</evidence>
<evidence type="ECO:0000256" key="6">
    <source>
        <dbReference type="ARBA" id="ARBA00022519"/>
    </source>
</evidence>
<feature type="domain" description="AAA" evidence="18">
    <location>
        <begin position="584"/>
        <end position="702"/>
    </location>
</feature>
<dbReference type="OrthoDB" id="230260at2"/>
<dbReference type="GO" id="GO:0005524">
    <property type="term" value="F:ATP binding"/>
    <property type="evidence" value="ECO:0007669"/>
    <property type="project" value="UniProtKB-KW"/>
</dbReference>
<dbReference type="CDD" id="cd05387">
    <property type="entry name" value="BY-kinase"/>
    <property type="match status" value="1"/>
</dbReference>
<accession>A0A418VQX3</accession>
<comment type="subcellular location">
    <subcellularLocation>
        <location evidence="1">Cell inner membrane</location>
        <topology evidence="1">Multi-pass membrane protein</topology>
    </subcellularLocation>
</comment>
<keyword evidence="11" id="KW-0067">ATP-binding</keyword>
<keyword evidence="13 16" id="KW-0472">Membrane</keyword>
<evidence type="ECO:0000256" key="16">
    <source>
        <dbReference type="SAM" id="Phobius"/>
    </source>
</evidence>
<evidence type="ECO:0000313" key="19">
    <source>
        <dbReference type="EMBL" id="RJF78748.1"/>
    </source>
</evidence>
<protein>
    <recommendedName>
        <fullName evidence="4">non-specific protein-tyrosine kinase</fullName>
        <ecNumber evidence="4">2.7.10.2</ecNumber>
    </recommendedName>
</protein>
<evidence type="ECO:0000256" key="13">
    <source>
        <dbReference type="ARBA" id="ARBA00023136"/>
    </source>
</evidence>
<evidence type="ECO:0000259" key="18">
    <source>
        <dbReference type="Pfam" id="PF13614"/>
    </source>
</evidence>
<dbReference type="Gene3D" id="3.40.50.300">
    <property type="entry name" value="P-loop containing nucleotide triphosphate hydrolases"/>
    <property type="match status" value="1"/>
</dbReference>
<name>A0A418VQX3_RHOPL</name>
<feature type="domain" description="Polysaccharide chain length determinant N-terminal" evidence="17">
    <location>
        <begin position="37"/>
        <end position="121"/>
    </location>
</feature>
<evidence type="ECO:0000256" key="4">
    <source>
        <dbReference type="ARBA" id="ARBA00011903"/>
    </source>
</evidence>
<dbReference type="EMBL" id="QYYD01000001">
    <property type="protein sequence ID" value="RJF78748.1"/>
    <property type="molecule type" value="Genomic_DNA"/>
</dbReference>
<dbReference type="PANTHER" id="PTHR32309:SF13">
    <property type="entry name" value="FERRIC ENTEROBACTIN TRANSPORT PROTEIN FEPE"/>
    <property type="match status" value="1"/>
</dbReference>
<dbReference type="InterPro" id="IPR050445">
    <property type="entry name" value="Bact_polysacc_biosynth/exp"/>
</dbReference>
<evidence type="ECO:0000256" key="7">
    <source>
        <dbReference type="ARBA" id="ARBA00022679"/>
    </source>
</evidence>
<evidence type="ECO:0000259" key="17">
    <source>
        <dbReference type="Pfam" id="PF02706"/>
    </source>
</evidence>
<dbReference type="NCBIfam" id="TIGR01007">
    <property type="entry name" value="eps_fam"/>
    <property type="match status" value="1"/>
</dbReference>
<feature type="transmembrane region" description="Helical" evidence="16">
    <location>
        <begin position="463"/>
        <end position="483"/>
    </location>
</feature>
<evidence type="ECO:0000256" key="14">
    <source>
        <dbReference type="ARBA" id="ARBA00023137"/>
    </source>
</evidence>
<proteinExistence type="inferred from homology"/>
<dbReference type="EC" id="2.7.10.2" evidence="4"/>
<evidence type="ECO:0000256" key="11">
    <source>
        <dbReference type="ARBA" id="ARBA00022840"/>
    </source>
</evidence>
<reference evidence="19 20" key="1">
    <citation type="submission" date="2018-09" db="EMBL/GenBank/DDBJ databases">
        <title>Draft genome sequence of Rhodopseudomonas palustris 2.1.18.</title>
        <authorList>
            <person name="Robertson S.L."/>
            <person name="Meyer T.E."/>
            <person name="Kyndt J.A."/>
        </authorList>
    </citation>
    <scope>NUCLEOTIDE SEQUENCE [LARGE SCALE GENOMIC DNA]</scope>
    <source>
        <strain evidence="19 20">2.1.18</strain>
    </source>
</reference>
<evidence type="ECO:0000256" key="8">
    <source>
        <dbReference type="ARBA" id="ARBA00022692"/>
    </source>
</evidence>
<evidence type="ECO:0000256" key="10">
    <source>
        <dbReference type="ARBA" id="ARBA00022777"/>
    </source>
</evidence>
<evidence type="ECO:0000256" key="2">
    <source>
        <dbReference type="ARBA" id="ARBA00007316"/>
    </source>
</evidence>
<dbReference type="Pfam" id="PF02706">
    <property type="entry name" value="Wzz"/>
    <property type="match status" value="1"/>
</dbReference>
<dbReference type="InterPro" id="IPR025669">
    <property type="entry name" value="AAA_dom"/>
</dbReference>
<evidence type="ECO:0000256" key="15">
    <source>
        <dbReference type="ARBA" id="ARBA00051245"/>
    </source>
</evidence>
<dbReference type="SUPFAM" id="SSF52540">
    <property type="entry name" value="P-loop containing nucleoside triphosphate hydrolases"/>
    <property type="match status" value="1"/>
</dbReference>
<dbReference type="Pfam" id="PF13614">
    <property type="entry name" value="AAA_31"/>
    <property type="match status" value="1"/>
</dbReference>
<comment type="similarity">
    <text evidence="2">Belongs to the CpsD/CapB family.</text>
</comment>
<sequence>MLQSNMLQNEKMLSLFNGAPGDESAAGGIGQTIELVVGLLKRQYAVIVFCTILTVGIAAIYLKTATPTYTGTAKILLINQKAPFLQQQSLLAEAAIDSVQIETQLQVLKSKALATAVIQKLKLYDDSDFKPPARFRAFFNRVRTLLSMSPVEPAPDSAPSADQADQLALEFVERVTANRVGMSNVIEVSYNASNPERAAEVANAIANTYILDQLDSRFAANKNASTWLQERLREIGQQALGAERAVNAFKLEHNIVVSDGKMIDDQQIADLSSRLVAARALTSDLQARLNKFEEIIQAAAPDSQSLGGIDAPGSEVLLNPIINALRQQYLDSSRREADWSTRFGKNHLAVVNLRNRLRDIRTSIFEEVRRLAANSRSDYEIAKQKQQQIEIQLASAISRSRTSSSAEVTMRELETSAKSYRSLYESFLQRYMGSVQQESFPNSDARVIASASPPASKSKPKSMVIIALGLAAGLGLGAGLGMLRDVMDRVFRTSAQLEAALRLPCLSLVPLLKNTGRHAPAPPPSGTDAARAMSRRSTAYWAATAMPLSRFAESIRAIRLAIDLNHSLATNKVVGITSSLPDEGKSTIAVSLAQLIAHAGKRVIVVDCDLRNPSLSMNLAPAATAGLMEVIAGAKRLDEVTWHDKSTGLTLLPIAKTGPFLHTSEILSAEPTRALFAKLRASYDYVIVDLPPLAPIVDVRATTPLVDCFVLVVEWGRTKIDVVQHALHTAPNVSEAIVGAVLNKTDIDVMRRYDGSRSDYYDDEHYGRYGYVDQAK</sequence>
<evidence type="ECO:0000256" key="5">
    <source>
        <dbReference type="ARBA" id="ARBA00022475"/>
    </source>
</evidence>
<dbReference type="GO" id="GO:0004715">
    <property type="term" value="F:non-membrane spanning protein tyrosine kinase activity"/>
    <property type="evidence" value="ECO:0007669"/>
    <property type="project" value="UniProtKB-EC"/>
</dbReference>
<keyword evidence="14" id="KW-0829">Tyrosine-protein kinase</keyword>
<comment type="catalytic activity">
    <reaction evidence="15">
        <text>L-tyrosyl-[protein] + ATP = O-phospho-L-tyrosyl-[protein] + ADP + H(+)</text>
        <dbReference type="Rhea" id="RHEA:10596"/>
        <dbReference type="Rhea" id="RHEA-COMP:10136"/>
        <dbReference type="Rhea" id="RHEA-COMP:20101"/>
        <dbReference type="ChEBI" id="CHEBI:15378"/>
        <dbReference type="ChEBI" id="CHEBI:30616"/>
        <dbReference type="ChEBI" id="CHEBI:46858"/>
        <dbReference type="ChEBI" id="CHEBI:61978"/>
        <dbReference type="ChEBI" id="CHEBI:456216"/>
        <dbReference type="EC" id="2.7.10.2"/>
    </reaction>
</comment>
<dbReference type="AlphaFoldDB" id="A0A418VQX3"/>